<dbReference type="PROSITE" id="PS50112">
    <property type="entry name" value="PAS"/>
    <property type="match status" value="1"/>
</dbReference>
<dbReference type="Proteomes" id="UP001501352">
    <property type="component" value="Unassembled WGS sequence"/>
</dbReference>
<dbReference type="SMART" id="SM00091">
    <property type="entry name" value="PAS"/>
    <property type="match status" value="1"/>
</dbReference>
<keyword evidence="7" id="KW-1185">Reference proteome</keyword>
<dbReference type="PANTHER" id="PTHR45138">
    <property type="entry name" value="REGULATORY COMPONENTS OF SENSORY TRANSDUCTION SYSTEM"/>
    <property type="match status" value="1"/>
</dbReference>
<dbReference type="CDD" id="cd00130">
    <property type="entry name" value="PAS"/>
    <property type="match status" value="1"/>
</dbReference>
<evidence type="ECO:0000256" key="2">
    <source>
        <dbReference type="ARBA" id="ARBA00034247"/>
    </source>
</evidence>
<accession>A0ABP3RZE8</accession>
<evidence type="ECO:0000313" key="6">
    <source>
        <dbReference type="EMBL" id="GAA0621640.1"/>
    </source>
</evidence>
<dbReference type="InterPro" id="IPR050469">
    <property type="entry name" value="Diguanylate_Cyclase"/>
</dbReference>
<dbReference type="SUPFAM" id="SSF55073">
    <property type="entry name" value="Nucleotide cyclase"/>
    <property type="match status" value="1"/>
</dbReference>
<dbReference type="InterPro" id="IPR013656">
    <property type="entry name" value="PAS_4"/>
</dbReference>
<dbReference type="SUPFAM" id="SSF55785">
    <property type="entry name" value="PYP-like sensor domain (PAS domain)"/>
    <property type="match status" value="1"/>
</dbReference>
<dbReference type="InterPro" id="IPR000014">
    <property type="entry name" value="PAS"/>
</dbReference>
<dbReference type="InterPro" id="IPR000160">
    <property type="entry name" value="GGDEF_dom"/>
</dbReference>
<dbReference type="SMART" id="SM00086">
    <property type="entry name" value="PAC"/>
    <property type="match status" value="1"/>
</dbReference>
<comment type="caution">
    <text evidence="6">The sequence shown here is derived from an EMBL/GenBank/DDBJ whole genome shotgun (WGS) entry which is preliminary data.</text>
</comment>
<dbReference type="InterPro" id="IPR001610">
    <property type="entry name" value="PAC"/>
</dbReference>
<evidence type="ECO:0000313" key="7">
    <source>
        <dbReference type="Proteomes" id="UP001501352"/>
    </source>
</evidence>
<dbReference type="PANTHER" id="PTHR45138:SF9">
    <property type="entry name" value="DIGUANYLATE CYCLASE DGCM-RELATED"/>
    <property type="match status" value="1"/>
</dbReference>
<comment type="catalytic activity">
    <reaction evidence="2">
        <text>2 GTP = 3',3'-c-di-GMP + 2 diphosphate</text>
        <dbReference type="Rhea" id="RHEA:24898"/>
        <dbReference type="ChEBI" id="CHEBI:33019"/>
        <dbReference type="ChEBI" id="CHEBI:37565"/>
        <dbReference type="ChEBI" id="CHEBI:58805"/>
        <dbReference type="EC" id="2.7.7.65"/>
    </reaction>
</comment>
<proteinExistence type="predicted"/>
<evidence type="ECO:0000259" key="4">
    <source>
        <dbReference type="PROSITE" id="PS50113"/>
    </source>
</evidence>
<dbReference type="NCBIfam" id="TIGR00254">
    <property type="entry name" value="GGDEF"/>
    <property type="match status" value="1"/>
</dbReference>
<evidence type="ECO:0000256" key="1">
    <source>
        <dbReference type="ARBA" id="ARBA00012528"/>
    </source>
</evidence>
<reference evidence="7" key="1">
    <citation type="journal article" date="2019" name="Int. J. Syst. Evol. Microbiol.">
        <title>The Global Catalogue of Microorganisms (GCM) 10K type strain sequencing project: providing services to taxonomists for standard genome sequencing and annotation.</title>
        <authorList>
            <consortium name="The Broad Institute Genomics Platform"/>
            <consortium name="The Broad Institute Genome Sequencing Center for Infectious Disease"/>
            <person name="Wu L."/>
            <person name="Ma J."/>
        </authorList>
    </citation>
    <scope>NUCLEOTIDE SEQUENCE [LARGE SCALE GENOMIC DNA]</scope>
    <source>
        <strain evidence="7">JCM 12928</strain>
    </source>
</reference>
<dbReference type="EC" id="2.7.7.65" evidence="1"/>
<dbReference type="CDD" id="cd01949">
    <property type="entry name" value="GGDEF"/>
    <property type="match status" value="1"/>
</dbReference>
<feature type="domain" description="PAS" evidence="3">
    <location>
        <begin position="28"/>
        <end position="98"/>
    </location>
</feature>
<dbReference type="InterPro" id="IPR000700">
    <property type="entry name" value="PAS-assoc_C"/>
</dbReference>
<dbReference type="Gene3D" id="3.30.450.20">
    <property type="entry name" value="PAS domain"/>
    <property type="match status" value="1"/>
</dbReference>
<dbReference type="PROSITE" id="PS50113">
    <property type="entry name" value="PAC"/>
    <property type="match status" value="1"/>
</dbReference>
<protein>
    <recommendedName>
        <fullName evidence="1">diguanylate cyclase</fullName>
        <ecNumber evidence="1">2.7.7.65</ecNumber>
    </recommendedName>
</protein>
<dbReference type="EMBL" id="BAAAGA010000004">
    <property type="protein sequence ID" value="GAA0621640.1"/>
    <property type="molecule type" value="Genomic_DNA"/>
</dbReference>
<dbReference type="NCBIfam" id="TIGR00229">
    <property type="entry name" value="sensory_box"/>
    <property type="match status" value="1"/>
</dbReference>
<evidence type="ECO:0000259" key="5">
    <source>
        <dbReference type="PROSITE" id="PS50887"/>
    </source>
</evidence>
<organism evidence="6 7">
    <name type="scientific">Brevundimonas kwangchunensis</name>
    <dbReference type="NCBI Taxonomy" id="322163"/>
    <lineage>
        <taxon>Bacteria</taxon>
        <taxon>Pseudomonadati</taxon>
        <taxon>Pseudomonadota</taxon>
        <taxon>Alphaproteobacteria</taxon>
        <taxon>Caulobacterales</taxon>
        <taxon>Caulobacteraceae</taxon>
        <taxon>Brevundimonas</taxon>
    </lineage>
</organism>
<gene>
    <name evidence="6" type="ORF">GCM10009422_16770</name>
</gene>
<feature type="domain" description="PAC" evidence="4">
    <location>
        <begin position="101"/>
        <end position="153"/>
    </location>
</feature>
<name>A0ABP3RZE8_9CAUL</name>
<dbReference type="InterPro" id="IPR043128">
    <property type="entry name" value="Rev_trsase/Diguanyl_cyclase"/>
</dbReference>
<sequence length="334" mass="36656">MWEAAMIPSWARSLLARLTGDVEDDLSDPEHLRALVEHSRDVLCRLGPDLCIRYCSPSALSVLGRHPRDMVGQRPSIFVHESDRNIIAEAAIRTMRGEDIEPTTVRVPRPDGVMVWIETSTRVLRDRAGKPSEIILVMRDVSDRHNLRLRLEMEAVTDALTGLSNRRAFDTALRREWGRAARYDSELSLIMIDIDCFKAFNDRYGHAAGDDALRRVGAAIQAVVRRPGDLAVRYGGEELSVILPRTPSIGAERVAHTIRAAVEALSVPHEGSPHGILTVSLGVATAPGRTGRNLTMPDGLLVGADGALYRAKAGGRNRVETIVLLAPHGDRRAA</sequence>
<dbReference type="PROSITE" id="PS50887">
    <property type="entry name" value="GGDEF"/>
    <property type="match status" value="1"/>
</dbReference>
<dbReference type="InterPro" id="IPR035965">
    <property type="entry name" value="PAS-like_dom_sf"/>
</dbReference>
<feature type="domain" description="GGDEF" evidence="5">
    <location>
        <begin position="185"/>
        <end position="324"/>
    </location>
</feature>
<dbReference type="InterPro" id="IPR029787">
    <property type="entry name" value="Nucleotide_cyclase"/>
</dbReference>
<dbReference type="Gene3D" id="3.30.70.270">
    <property type="match status" value="1"/>
</dbReference>
<evidence type="ECO:0000259" key="3">
    <source>
        <dbReference type="PROSITE" id="PS50112"/>
    </source>
</evidence>
<dbReference type="Pfam" id="PF08448">
    <property type="entry name" value="PAS_4"/>
    <property type="match status" value="1"/>
</dbReference>
<dbReference type="SMART" id="SM00267">
    <property type="entry name" value="GGDEF"/>
    <property type="match status" value="1"/>
</dbReference>
<dbReference type="Pfam" id="PF00990">
    <property type="entry name" value="GGDEF"/>
    <property type="match status" value="1"/>
</dbReference>